<dbReference type="GO" id="GO:0003678">
    <property type="term" value="F:DNA helicase activity"/>
    <property type="evidence" value="ECO:0007669"/>
    <property type="project" value="TreeGrafter"/>
</dbReference>
<comment type="similarity">
    <text evidence="10 13">In the N-terminal section; belongs to the UvrB family.</text>
</comment>
<dbReference type="NCBIfam" id="TIGR00580">
    <property type="entry name" value="mfd"/>
    <property type="match status" value="1"/>
</dbReference>
<evidence type="ECO:0000256" key="5">
    <source>
        <dbReference type="ARBA" id="ARBA00022801"/>
    </source>
</evidence>
<dbReference type="EMBL" id="PTIS01000004">
    <property type="protein sequence ID" value="PPK48847.1"/>
    <property type="molecule type" value="Genomic_DNA"/>
</dbReference>
<dbReference type="CDD" id="cd17991">
    <property type="entry name" value="DEXHc_TRCF"/>
    <property type="match status" value="1"/>
</dbReference>
<dbReference type="OrthoDB" id="9804325at2"/>
<dbReference type="SUPFAM" id="SSF143517">
    <property type="entry name" value="TRCF domain-like"/>
    <property type="match status" value="1"/>
</dbReference>
<dbReference type="GO" id="GO:0003684">
    <property type="term" value="F:damaged DNA binding"/>
    <property type="evidence" value="ECO:0007669"/>
    <property type="project" value="InterPro"/>
</dbReference>
<dbReference type="SMART" id="SM01058">
    <property type="entry name" value="CarD_TRCF"/>
    <property type="match status" value="1"/>
</dbReference>
<dbReference type="Gene3D" id="3.90.1150.50">
    <property type="entry name" value="Transcription-repair-coupling factor, D7 domain"/>
    <property type="match status" value="1"/>
</dbReference>
<keyword evidence="7 13" id="KW-0067">ATP-binding</keyword>
<keyword evidence="2 13" id="KW-0963">Cytoplasm</keyword>
<keyword evidence="4 13" id="KW-0227">DNA damage</keyword>
<evidence type="ECO:0000256" key="10">
    <source>
        <dbReference type="ARBA" id="ARBA00061104"/>
    </source>
</evidence>
<dbReference type="Pfam" id="PF03461">
    <property type="entry name" value="TRCF"/>
    <property type="match status" value="1"/>
</dbReference>
<keyword evidence="9 13" id="KW-0234">DNA repair</keyword>
<dbReference type="PANTHER" id="PTHR47964:SF1">
    <property type="entry name" value="ATP-DEPENDENT DNA HELICASE HOMOLOG RECG, CHLOROPLASTIC"/>
    <property type="match status" value="1"/>
</dbReference>
<reference evidence="16 17" key="1">
    <citation type="submission" date="2018-02" db="EMBL/GenBank/DDBJ databases">
        <title>Genomic Encyclopedia of Archaeal and Bacterial Type Strains, Phase II (KMG-II): from individual species to whole genera.</title>
        <authorList>
            <person name="Goeker M."/>
        </authorList>
    </citation>
    <scope>NUCLEOTIDE SEQUENCE [LARGE SCALE GENOMIC DNA]</scope>
    <source>
        <strain evidence="16 17">DSM 15099</strain>
    </source>
</reference>
<evidence type="ECO:0000256" key="3">
    <source>
        <dbReference type="ARBA" id="ARBA00022741"/>
    </source>
</evidence>
<dbReference type="PROSITE" id="PS51192">
    <property type="entry name" value="HELICASE_ATP_BIND_1"/>
    <property type="match status" value="1"/>
</dbReference>
<dbReference type="Gene3D" id="2.40.10.170">
    <property type="match status" value="1"/>
</dbReference>
<proteinExistence type="inferred from homology"/>
<evidence type="ECO:0000256" key="2">
    <source>
        <dbReference type="ARBA" id="ARBA00022490"/>
    </source>
</evidence>
<dbReference type="InterPro" id="IPR036101">
    <property type="entry name" value="CarD-like/TRCF_RID_sf"/>
</dbReference>
<dbReference type="HAMAP" id="MF_00969">
    <property type="entry name" value="TRCF"/>
    <property type="match status" value="1"/>
</dbReference>
<evidence type="ECO:0000256" key="8">
    <source>
        <dbReference type="ARBA" id="ARBA00023125"/>
    </source>
</evidence>
<keyword evidence="6" id="KW-0347">Helicase</keyword>
<evidence type="ECO:0000256" key="6">
    <source>
        <dbReference type="ARBA" id="ARBA00022806"/>
    </source>
</evidence>
<evidence type="ECO:0000256" key="7">
    <source>
        <dbReference type="ARBA" id="ARBA00022840"/>
    </source>
</evidence>
<name>A0A2S6FZ07_9CLOT</name>
<evidence type="ECO:0000313" key="17">
    <source>
        <dbReference type="Proteomes" id="UP000239863"/>
    </source>
</evidence>
<dbReference type="InterPro" id="IPR014001">
    <property type="entry name" value="Helicase_ATP-bd"/>
</dbReference>
<evidence type="ECO:0000256" key="9">
    <source>
        <dbReference type="ARBA" id="ARBA00023204"/>
    </source>
</evidence>
<dbReference type="SMART" id="SM00982">
    <property type="entry name" value="TRCF"/>
    <property type="match status" value="1"/>
</dbReference>
<evidence type="ECO:0000256" key="1">
    <source>
        <dbReference type="ARBA" id="ARBA00004496"/>
    </source>
</evidence>
<dbReference type="STRING" id="37659.GCA_000703125_00802"/>
<comment type="caution">
    <text evidence="16">The sequence shown here is derived from an EMBL/GenBank/DDBJ whole genome shotgun (WGS) entry which is preliminary data.</text>
</comment>
<dbReference type="EC" id="3.6.4.-" evidence="13"/>
<dbReference type="SUPFAM" id="SSF52540">
    <property type="entry name" value="P-loop containing nucleoside triphosphate hydrolases"/>
    <property type="match status" value="4"/>
</dbReference>
<dbReference type="Gene3D" id="3.40.50.300">
    <property type="entry name" value="P-loop containing nucleotide triphosphate hydrolases"/>
    <property type="match status" value="2"/>
</dbReference>
<evidence type="ECO:0000256" key="4">
    <source>
        <dbReference type="ARBA" id="ARBA00022763"/>
    </source>
</evidence>
<dbReference type="PROSITE" id="PS51194">
    <property type="entry name" value="HELICASE_CTER"/>
    <property type="match status" value="1"/>
</dbReference>
<dbReference type="SMART" id="SM00487">
    <property type="entry name" value="DEXDc"/>
    <property type="match status" value="1"/>
</dbReference>
<sequence>MRFNGLLEPLRQSKEFLNIKKSMEEKRYPISLYGISESSKAYIIDAIYEEEKKKNFFIISHSDLEAKNMYEDLSLYIPEIYYFPTKEVVFYNIDAVSGDLRWERLKVIKEMISDNKKVIVTSVEALSSKYTPVELYKKYNLKYKVGDVLNTKQLTEKLIQSGYERMQLIDGKGQFSVRGGILDIYPPISSTPFRIELFGDEIDSIRSFNVESQRSIEKVDEIEIFPAKEMILNSDEIQKGYNLIKEDLENFISNHKGKEHKEMVNKLKGMVNSNLESLKENWNFETIDSYLPYFFDKPSSFFDFMEDGIIIIDDIQRSIGKLESIYYEFEENYKSFLERGDILPRQGSLLISKENIIDQLGSKETLTLNSIVKSNNYLKPRTVESFSEITLTSYGGKLDLLIGDIKDKKSKGYKIVILSGTRPRGERLVEALRDKGIESSYKDIVSKIEYGEVVVTFGNQIKGFEYPELKVCLISDREVFGEAKRKTKKKAPNKKGVGKLKSFSELNLGDYVVHVNHGIGVYKGIKQIEVQGHIKDYLDISYDKEDKLYVPVEQLDMVQKYIGSEGKAPRVSKLGGTEWTKAKNKVRTSINEIAQDLVKLYAERSKLKGYKYSKDTVWQKQFEEEFEYEETPDQLTSLQEIKRDMESGKPMDRLLCGDVGYGKTEVAMRAAFKAIMDGKQVAFLVPTTILADQHFKNMVKRFSDFPINIDMVSRFRSSAEQKATLAALKQGNVDLLIGTHRLISKDVEFKDLGLLVVDEEQRFGVTHKEKMKKMKKNIDVLTLSATPIPRTLHMSLTGVRDISVIETPPQERYPIQTYVVEYNEQLIRDAVLREVNRKGQVYFVYNRVEDIKNMAGYLQKLLPEVKMAVAHGQMTERELEKVMIGFMSGEIDMIICTTIIETGMDIQNVNTMIVYDSDKMGLSQLYQLRGRVGRSNRIAYSYFTYKKDKILTEVAEKRLKALKEFTALGSGFKIAMRDLEIRGAGNMMGSSQHGHMAAIGYDLYCRMLEETISFIKDEIDKEPVETTIDLKVDAYIPNNYIENEMQKIGIYKKIASIDNKDDVYDIMEELEDRFSDIVQPVNNLINISYIRSLGKILKIEDIKEKDEEVIYQFDKKENLNEELIKGLMSKYNKKIIFKFGEKPAFSYKLSMVKREDMLEEFKNLLEYMVSIKKDISQKAEITDKK</sequence>
<dbReference type="GO" id="GO:0005737">
    <property type="term" value="C:cytoplasm"/>
    <property type="evidence" value="ECO:0007669"/>
    <property type="project" value="UniProtKB-SubCell"/>
</dbReference>
<dbReference type="InterPro" id="IPR037235">
    <property type="entry name" value="TRCF-like_C_D7"/>
</dbReference>
<dbReference type="GO" id="GO:0016787">
    <property type="term" value="F:hydrolase activity"/>
    <property type="evidence" value="ECO:0007669"/>
    <property type="project" value="UniProtKB-KW"/>
</dbReference>
<keyword evidence="8 13" id="KW-0238">DNA-binding</keyword>
<dbReference type="InterPro" id="IPR001650">
    <property type="entry name" value="Helicase_C-like"/>
</dbReference>
<dbReference type="Pfam" id="PF00271">
    <property type="entry name" value="Helicase_C"/>
    <property type="match status" value="1"/>
</dbReference>
<keyword evidence="3 13" id="KW-0547">Nucleotide-binding</keyword>
<dbReference type="InterPro" id="IPR003711">
    <property type="entry name" value="CarD-like/TRCF_RID"/>
</dbReference>
<feature type="domain" description="Helicase ATP-binding" evidence="14">
    <location>
        <begin position="644"/>
        <end position="805"/>
    </location>
</feature>
<dbReference type="InterPro" id="IPR011545">
    <property type="entry name" value="DEAD/DEAH_box_helicase_dom"/>
</dbReference>
<dbReference type="GO" id="GO:0005524">
    <property type="term" value="F:ATP binding"/>
    <property type="evidence" value="ECO:0007669"/>
    <property type="project" value="UniProtKB-UniRule"/>
</dbReference>
<dbReference type="SUPFAM" id="SSF141259">
    <property type="entry name" value="CarD-like"/>
    <property type="match status" value="1"/>
</dbReference>
<evidence type="ECO:0000256" key="12">
    <source>
        <dbReference type="ARBA" id="ARBA00070128"/>
    </source>
</evidence>
<dbReference type="InterPro" id="IPR004576">
    <property type="entry name" value="Mfd"/>
</dbReference>
<dbReference type="Proteomes" id="UP000239863">
    <property type="component" value="Unassembled WGS sequence"/>
</dbReference>
<dbReference type="InterPro" id="IPR041471">
    <property type="entry name" value="UvrB_inter"/>
</dbReference>
<evidence type="ECO:0000256" key="11">
    <source>
        <dbReference type="ARBA" id="ARBA00061399"/>
    </source>
</evidence>
<dbReference type="SMART" id="SM00490">
    <property type="entry name" value="HELICc"/>
    <property type="match status" value="1"/>
</dbReference>
<dbReference type="Gene3D" id="3.40.50.11180">
    <property type="match status" value="1"/>
</dbReference>
<dbReference type="RefSeq" id="WP_104409559.1">
    <property type="nucleotide sequence ID" value="NZ_PTIS01000004.1"/>
</dbReference>
<dbReference type="InterPro" id="IPR027417">
    <property type="entry name" value="P-loop_NTPase"/>
</dbReference>
<dbReference type="InterPro" id="IPR005118">
    <property type="entry name" value="TRCF_C"/>
</dbReference>
<evidence type="ECO:0000256" key="13">
    <source>
        <dbReference type="HAMAP-Rule" id="MF_00969"/>
    </source>
</evidence>
<keyword evidence="5 13" id="KW-0378">Hydrolase</keyword>
<comment type="similarity">
    <text evidence="11 13">In the C-terminal section; belongs to the helicase family. RecG subfamily.</text>
</comment>
<dbReference type="Pfam" id="PF00270">
    <property type="entry name" value="DEAD"/>
    <property type="match status" value="1"/>
</dbReference>
<comment type="subcellular location">
    <subcellularLocation>
        <location evidence="1 13">Cytoplasm</location>
    </subcellularLocation>
</comment>
<dbReference type="Pfam" id="PF02559">
    <property type="entry name" value="CarD_TRCF_RID"/>
    <property type="match status" value="1"/>
</dbReference>
<dbReference type="AlphaFoldDB" id="A0A2S6FZ07"/>
<dbReference type="Gene3D" id="3.30.2060.10">
    <property type="entry name" value="Penicillin-binding protein 1b domain"/>
    <property type="match status" value="1"/>
</dbReference>
<dbReference type="GO" id="GO:0006355">
    <property type="term" value="P:regulation of DNA-templated transcription"/>
    <property type="evidence" value="ECO:0007669"/>
    <property type="project" value="UniProtKB-UniRule"/>
</dbReference>
<evidence type="ECO:0000313" key="16">
    <source>
        <dbReference type="EMBL" id="PPK48847.1"/>
    </source>
</evidence>
<evidence type="ECO:0000259" key="14">
    <source>
        <dbReference type="PROSITE" id="PS51192"/>
    </source>
</evidence>
<evidence type="ECO:0000259" key="15">
    <source>
        <dbReference type="PROSITE" id="PS51194"/>
    </source>
</evidence>
<dbReference type="PANTHER" id="PTHR47964">
    <property type="entry name" value="ATP-DEPENDENT DNA HELICASE HOMOLOG RECG, CHLOROPLASTIC"/>
    <property type="match status" value="1"/>
</dbReference>
<dbReference type="GO" id="GO:0000716">
    <property type="term" value="P:transcription-coupled nucleotide-excision repair, DNA damage recognition"/>
    <property type="evidence" value="ECO:0007669"/>
    <property type="project" value="UniProtKB-UniRule"/>
</dbReference>
<accession>A0A2S6FZ07</accession>
<protein>
    <recommendedName>
        <fullName evidence="12 13">Transcription-repair-coupling factor</fullName>
        <shortName evidence="13">TRCF</shortName>
        <ecNumber evidence="13">3.6.4.-</ecNumber>
    </recommendedName>
</protein>
<gene>
    <name evidence="13" type="primary">mfd</name>
    <name evidence="16" type="ORF">BD821_104109</name>
</gene>
<dbReference type="Pfam" id="PF17757">
    <property type="entry name" value="UvrB_inter"/>
    <property type="match status" value="1"/>
</dbReference>
<dbReference type="FunFam" id="3.40.50.300:FF:000546">
    <property type="entry name" value="Transcription-repair-coupling factor"/>
    <property type="match status" value="1"/>
</dbReference>
<dbReference type="InterPro" id="IPR047112">
    <property type="entry name" value="RecG/Mfd"/>
</dbReference>
<comment type="function">
    <text evidence="13">Couples transcription and DNA repair by recognizing RNA polymerase (RNAP) stalled at DNA lesions. Mediates ATP-dependent release of RNAP and its truncated transcript from the DNA, and recruitment of nucleotide excision repair machinery to the damaged site.</text>
</comment>
<feature type="domain" description="Helicase C-terminal" evidence="15">
    <location>
        <begin position="814"/>
        <end position="980"/>
    </location>
</feature>
<organism evidence="16 17">
    <name type="scientific">Clostridium algidicarnis DSM 15099</name>
    <dbReference type="NCBI Taxonomy" id="1121295"/>
    <lineage>
        <taxon>Bacteria</taxon>
        <taxon>Bacillati</taxon>
        <taxon>Bacillota</taxon>
        <taxon>Clostridia</taxon>
        <taxon>Eubacteriales</taxon>
        <taxon>Clostridiaceae</taxon>
        <taxon>Clostridium</taxon>
    </lineage>
</organism>